<dbReference type="EC" id="1.1.3.6" evidence="13"/>
<dbReference type="GO" id="GO:0008203">
    <property type="term" value="P:cholesterol metabolic process"/>
    <property type="evidence" value="ECO:0007669"/>
    <property type="project" value="UniProtKB-KW"/>
</dbReference>
<keyword evidence="10" id="KW-0413">Isomerase</keyword>
<evidence type="ECO:0000259" key="17">
    <source>
        <dbReference type="Pfam" id="PF05199"/>
    </source>
</evidence>
<dbReference type="Pfam" id="PF05199">
    <property type="entry name" value="GMC_oxred_C"/>
    <property type="match status" value="1"/>
</dbReference>
<keyword evidence="9" id="KW-0753">Steroid metabolism</keyword>
<keyword evidence="5" id="KW-0274">FAD</keyword>
<feature type="compositionally biased region" description="Basic and acidic residues" evidence="16">
    <location>
        <begin position="120"/>
        <end position="133"/>
    </location>
</feature>
<evidence type="ECO:0000256" key="13">
    <source>
        <dbReference type="ARBA" id="ARBA00049723"/>
    </source>
</evidence>
<keyword evidence="3" id="KW-0153">Cholesterol metabolism</keyword>
<comment type="caution">
    <text evidence="18">The sequence shown here is derived from an EMBL/GenBank/DDBJ whole genome shotgun (WGS) entry which is preliminary data.</text>
</comment>
<dbReference type="STRING" id="1077974.GOEFS_020_00370"/>
<evidence type="ECO:0000256" key="15">
    <source>
        <dbReference type="ARBA" id="ARBA00049778"/>
    </source>
</evidence>
<accession>H0QWH2</accession>
<evidence type="ECO:0000256" key="1">
    <source>
        <dbReference type="ARBA" id="ARBA00001974"/>
    </source>
</evidence>
<evidence type="ECO:0000256" key="16">
    <source>
        <dbReference type="SAM" id="MobiDB-lite"/>
    </source>
</evidence>
<keyword evidence="7" id="KW-0443">Lipid metabolism</keyword>
<dbReference type="InterPro" id="IPR007867">
    <property type="entry name" value="GMC_OxRtase_C"/>
</dbReference>
<dbReference type="AlphaFoldDB" id="H0QWH2"/>
<evidence type="ECO:0000256" key="6">
    <source>
        <dbReference type="ARBA" id="ARBA00023002"/>
    </source>
</evidence>
<dbReference type="RefSeq" id="WP_007316511.1">
    <property type="nucleotide sequence ID" value="NZ_BAEH01000020.1"/>
</dbReference>
<dbReference type="Gene3D" id="3.50.50.60">
    <property type="entry name" value="FAD/NAD(P)-binding domain"/>
    <property type="match status" value="1"/>
</dbReference>
<dbReference type="SUPFAM" id="SSF51905">
    <property type="entry name" value="FAD/NAD(P)-binding domain"/>
    <property type="match status" value="1"/>
</dbReference>
<proteinExistence type="inferred from homology"/>
<evidence type="ECO:0000256" key="5">
    <source>
        <dbReference type="ARBA" id="ARBA00022827"/>
    </source>
</evidence>
<keyword evidence="19" id="KW-1185">Reference proteome</keyword>
<evidence type="ECO:0000256" key="3">
    <source>
        <dbReference type="ARBA" id="ARBA00022548"/>
    </source>
</evidence>
<feature type="region of interest" description="Disordered" evidence="16">
    <location>
        <begin position="117"/>
        <end position="172"/>
    </location>
</feature>
<keyword evidence="8" id="KW-1207">Sterol metabolism</keyword>
<dbReference type="EC" id="5.3.3.1" evidence="11"/>
<evidence type="ECO:0000256" key="12">
    <source>
        <dbReference type="ARBA" id="ARBA00049645"/>
    </source>
</evidence>
<dbReference type="PANTHER" id="PTHR47470">
    <property type="entry name" value="CHOLESTEROL OXIDASE"/>
    <property type="match status" value="1"/>
</dbReference>
<dbReference type="Proteomes" id="UP000035034">
    <property type="component" value="Unassembled WGS sequence"/>
</dbReference>
<dbReference type="EMBL" id="BAEH01000020">
    <property type="protein sequence ID" value="GAB17173.1"/>
    <property type="molecule type" value="Genomic_DNA"/>
</dbReference>
<keyword evidence="4" id="KW-0285">Flavoprotein</keyword>
<name>H0QWH2_9ACTN</name>
<comment type="similarity">
    <text evidence="2">Belongs to the GMC oxidoreductase family.</text>
</comment>
<evidence type="ECO:0000256" key="7">
    <source>
        <dbReference type="ARBA" id="ARBA00023098"/>
    </source>
</evidence>
<comment type="pathway">
    <text evidence="12">Steroid metabolism; cholesterol degradation.</text>
</comment>
<keyword evidence="6" id="KW-0560">Oxidoreductase</keyword>
<feature type="domain" description="Glucose-methanol-choline oxidoreductase C-terminal" evidence="17">
    <location>
        <begin position="54"/>
        <end position="108"/>
    </location>
</feature>
<organism evidence="18 19">
    <name type="scientific">Gordonia effusa NBRC 100432</name>
    <dbReference type="NCBI Taxonomy" id="1077974"/>
    <lineage>
        <taxon>Bacteria</taxon>
        <taxon>Bacillati</taxon>
        <taxon>Actinomycetota</taxon>
        <taxon>Actinomycetes</taxon>
        <taxon>Mycobacteriales</taxon>
        <taxon>Gordoniaceae</taxon>
        <taxon>Gordonia</taxon>
    </lineage>
</organism>
<evidence type="ECO:0000256" key="4">
    <source>
        <dbReference type="ARBA" id="ARBA00022630"/>
    </source>
</evidence>
<dbReference type="InterPro" id="IPR052542">
    <property type="entry name" value="Cholesterol_Oxidase"/>
</dbReference>
<evidence type="ECO:0000256" key="11">
    <source>
        <dbReference type="ARBA" id="ARBA00038856"/>
    </source>
</evidence>
<comment type="cofactor">
    <cofactor evidence="1">
        <name>FAD</name>
        <dbReference type="ChEBI" id="CHEBI:57692"/>
    </cofactor>
</comment>
<evidence type="ECO:0000256" key="2">
    <source>
        <dbReference type="ARBA" id="ARBA00010790"/>
    </source>
</evidence>
<feature type="non-terminal residue" evidence="18">
    <location>
        <position position="1"/>
    </location>
</feature>
<dbReference type="GO" id="GO:0016995">
    <property type="term" value="F:cholesterol oxidase activity"/>
    <property type="evidence" value="ECO:0007669"/>
    <property type="project" value="UniProtKB-EC"/>
</dbReference>
<dbReference type="eggNOG" id="COG2303">
    <property type="taxonomic scope" value="Bacteria"/>
</dbReference>
<protein>
    <recommendedName>
        <fullName evidence="14">Cholesterol oxidase</fullName>
        <ecNumber evidence="13">1.1.3.6</ecNumber>
        <ecNumber evidence="11">5.3.3.1</ecNumber>
    </recommendedName>
    <alternativeName>
        <fullName evidence="15">Cholesterol isomerase</fullName>
    </alternativeName>
</protein>
<feature type="compositionally biased region" description="Polar residues" evidence="16">
    <location>
        <begin position="161"/>
        <end position="172"/>
    </location>
</feature>
<evidence type="ECO:0000313" key="19">
    <source>
        <dbReference type="Proteomes" id="UP000035034"/>
    </source>
</evidence>
<evidence type="ECO:0000256" key="14">
    <source>
        <dbReference type="ARBA" id="ARBA00049744"/>
    </source>
</evidence>
<gene>
    <name evidence="18" type="ORF">GOEFS_020_00370</name>
</gene>
<evidence type="ECO:0000256" key="8">
    <source>
        <dbReference type="ARBA" id="ARBA00023166"/>
    </source>
</evidence>
<evidence type="ECO:0000313" key="18">
    <source>
        <dbReference type="EMBL" id="GAB17173.1"/>
    </source>
</evidence>
<evidence type="ECO:0000256" key="9">
    <source>
        <dbReference type="ARBA" id="ARBA00023221"/>
    </source>
</evidence>
<dbReference type="PANTHER" id="PTHR47470:SF1">
    <property type="entry name" value="FAD-DEPENDENT OXIDOREDUCTASE 2 FAD BINDING DOMAIN-CONTAINING PROTEIN"/>
    <property type="match status" value="1"/>
</dbReference>
<dbReference type="GO" id="GO:0004769">
    <property type="term" value="F:steroid Delta-isomerase activity"/>
    <property type="evidence" value="ECO:0007669"/>
    <property type="project" value="UniProtKB-EC"/>
</dbReference>
<reference evidence="18 19" key="1">
    <citation type="submission" date="2011-12" db="EMBL/GenBank/DDBJ databases">
        <title>Whole genome shotgun sequence of Gordonia effusa NBRC 100432.</title>
        <authorList>
            <person name="Yoshida I."/>
            <person name="Takarada H."/>
            <person name="Hosoyama A."/>
            <person name="Tsuchikane K."/>
            <person name="Katsumata H."/>
            <person name="Yamazaki S."/>
            <person name="Fujita N."/>
        </authorList>
    </citation>
    <scope>NUCLEOTIDE SEQUENCE [LARGE SCALE GENOMIC DNA]</scope>
    <source>
        <strain evidence="18 19">NBRC 100432</strain>
    </source>
</reference>
<dbReference type="OrthoDB" id="517968at2"/>
<evidence type="ECO:0000256" key="10">
    <source>
        <dbReference type="ARBA" id="ARBA00023235"/>
    </source>
</evidence>
<dbReference type="InterPro" id="IPR036188">
    <property type="entry name" value="FAD/NAD-bd_sf"/>
</dbReference>
<sequence length="172" mass="18084">LRRLGPLRYVTSRQGTGEPNPTWIPIGNEVAERVATELGGTPGGSSSDLFGVTMTAHYLGGVAISADASSGVLDPYHRMWGYPTLHVVDGSAISANLGVNPSLTICAQAERAMSLWPNKGEPDIRPSQDDPYQRLDAIPPRSPSVPPTARGALFHSPSAKPGQTTAASRQSA</sequence>